<name>V5GTJ0_KALBG</name>
<feature type="transmembrane region" description="Helical" evidence="2">
    <location>
        <begin position="52"/>
        <end position="69"/>
    </location>
</feature>
<keyword evidence="2" id="KW-1133">Transmembrane helix</keyword>
<dbReference type="Proteomes" id="UP000019377">
    <property type="component" value="Unassembled WGS sequence"/>
</dbReference>
<feature type="region of interest" description="Disordered" evidence="1">
    <location>
        <begin position="124"/>
        <end position="179"/>
    </location>
</feature>
<sequence length="436" mass="47610">MRQRTPSSNDGYSSSSSTSPARQRAYTPRSPPRSRTRPSPDEPTLTGSIGKLVRLAIFAVLLALIVPFVRTRLFGSSPNPAKNATVDVSVRPTAFPSQEVFTSGDEEVDVFNFKHEDYLAPARAAKKAGGVSSKPSSSVPPKTKTKKQESKGKVSKAPKKQPRVQHDDDEEDDERDSPASSALSTLTHLFFTLYHLTRATLYLTIIPFSHIFRLGARLTSTSYHYFRLSLSHTLLPVFHLLAPLTYLVSGIFFVFVQTPFNLVSAIVTELYPVYIFLGAATVVGLSMGVVAAGVLYLSAFMFVDRVQKVDDVGGGTRFERIKAPGGHGKGKGRMVEEDDDEDVFGGIRTNSSNGSTPTYGRGGKGTSAYDQYLYQNQPQRREYFNQPHSSQGGQGAYASPMLSPTAPFRNSNVRRHGGRNDHAYRATSASTLRAGG</sequence>
<protein>
    <submittedName>
        <fullName evidence="3">Uncharacterized protein</fullName>
    </submittedName>
</protein>
<proteinExistence type="predicted"/>
<feature type="transmembrane region" description="Helical" evidence="2">
    <location>
        <begin position="275"/>
        <end position="298"/>
    </location>
</feature>
<dbReference type="EMBL" id="KI545854">
    <property type="protein sequence ID" value="EST09232.1"/>
    <property type="molecule type" value="Genomic_DNA"/>
</dbReference>
<feature type="compositionally biased region" description="Low complexity" evidence="1">
    <location>
        <begin position="7"/>
        <end position="19"/>
    </location>
</feature>
<dbReference type="OrthoDB" id="3366475at2759"/>
<feature type="compositionally biased region" description="Low complexity" evidence="1">
    <location>
        <begin position="127"/>
        <end position="142"/>
    </location>
</feature>
<dbReference type="HOGENOM" id="CLU_050272_0_0_1"/>
<keyword evidence="2" id="KW-0472">Membrane</keyword>
<evidence type="ECO:0000256" key="2">
    <source>
        <dbReference type="SAM" id="Phobius"/>
    </source>
</evidence>
<feature type="compositionally biased region" description="Polar residues" evidence="1">
    <location>
        <begin position="348"/>
        <end position="358"/>
    </location>
</feature>
<feature type="transmembrane region" description="Helical" evidence="2">
    <location>
        <begin position="193"/>
        <end position="212"/>
    </location>
</feature>
<keyword evidence="2" id="KW-0812">Transmembrane</keyword>
<gene>
    <name evidence="3" type="ORF">PSEUBRA_SCAF12g01835</name>
</gene>
<evidence type="ECO:0000313" key="3">
    <source>
        <dbReference type="EMBL" id="EST09232.1"/>
    </source>
</evidence>
<dbReference type="RefSeq" id="XP_016294221.1">
    <property type="nucleotide sequence ID" value="XM_016434491.1"/>
</dbReference>
<organism evidence="3 4">
    <name type="scientific">Kalmanozyma brasiliensis (strain GHG001)</name>
    <name type="common">Yeast</name>
    <name type="synonym">Pseudozyma brasiliensis</name>
    <dbReference type="NCBI Taxonomy" id="1365824"/>
    <lineage>
        <taxon>Eukaryota</taxon>
        <taxon>Fungi</taxon>
        <taxon>Dikarya</taxon>
        <taxon>Basidiomycota</taxon>
        <taxon>Ustilaginomycotina</taxon>
        <taxon>Ustilaginomycetes</taxon>
        <taxon>Ustilaginales</taxon>
        <taxon>Ustilaginaceae</taxon>
        <taxon>Kalmanozyma</taxon>
    </lineage>
</organism>
<evidence type="ECO:0000313" key="4">
    <source>
        <dbReference type="Proteomes" id="UP000019377"/>
    </source>
</evidence>
<feature type="compositionally biased region" description="Basic residues" evidence="1">
    <location>
        <begin position="153"/>
        <end position="163"/>
    </location>
</feature>
<dbReference type="GeneID" id="27417095"/>
<feature type="compositionally biased region" description="Polar residues" evidence="1">
    <location>
        <begin position="427"/>
        <end position="436"/>
    </location>
</feature>
<keyword evidence="4" id="KW-1185">Reference proteome</keyword>
<reference evidence="4" key="1">
    <citation type="journal article" date="2013" name="Genome Announc.">
        <title>Draft genome sequence of Pseudozyma brasiliensis sp. nov. strain GHG001, a high producer of endo-1,4-xylanase isolated from an insect pest of sugarcane.</title>
        <authorList>
            <person name="Oliveira J.V.D.C."/>
            <person name="dos Santos R.A.C."/>
            <person name="Borges T.A."/>
            <person name="Riano-Pachon D.M."/>
            <person name="Goldman G.H."/>
        </authorList>
    </citation>
    <scope>NUCLEOTIDE SEQUENCE [LARGE SCALE GENOMIC DNA]</scope>
    <source>
        <strain evidence="4">GHG001</strain>
    </source>
</reference>
<feature type="region of interest" description="Disordered" evidence="1">
    <location>
        <begin position="383"/>
        <end position="436"/>
    </location>
</feature>
<feature type="region of interest" description="Disordered" evidence="1">
    <location>
        <begin position="1"/>
        <end position="46"/>
    </location>
</feature>
<evidence type="ECO:0000256" key="1">
    <source>
        <dbReference type="SAM" id="MobiDB-lite"/>
    </source>
</evidence>
<dbReference type="OMA" id="DVFNFKH"/>
<accession>V5GTJ0</accession>
<feature type="region of interest" description="Disordered" evidence="1">
    <location>
        <begin position="346"/>
        <end position="368"/>
    </location>
</feature>
<dbReference type="eggNOG" id="ENOG502SFS4">
    <property type="taxonomic scope" value="Eukaryota"/>
</dbReference>
<feature type="transmembrane region" description="Helical" evidence="2">
    <location>
        <begin position="233"/>
        <end position="255"/>
    </location>
</feature>
<dbReference type="AlphaFoldDB" id="V5GTJ0"/>